<dbReference type="AlphaFoldDB" id="A0A8S3UB06"/>
<dbReference type="InterPro" id="IPR027417">
    <property type="entry name" value="P-loop_NTPase"/>
</dbReference>
<protein>
    <submittedName>
        <fullName evidence="2">DDX58</fullName>
        <ecNumber evidence="2">3.6.4.13</ecNumber>
    </submittedName>
</protein>
<evidence type="ECO:0000313" key="3">
    <source>
        <dbReference type="Proteomes" id="UP000683360"/>
    </source>
</evidence>
<dbReference type="GO" id="GO:0003724">
    <property type="term" value="F:RNA helicase activity"/>
    <property type="evidence" value="ECO:0007669"/>
    <property type="project" value="UniProtKB-EC"/>
</dbReference>
<gene>
    <name evidence="2" type="ORF">MEDL_52214</name>
</gene>
<keyword evidence="1" id="KW-0175">Coiled coil</keyword>
<dbReference type="InterPro" id="IPR051363">
    <property type="entry name" value="RLR_Helicase"/>
</dbReference>
<comment type="caution">
    <text evidence="2">The sequence shown here is derived from an EMBL/GenBank/DDBJ whole genome shotgun (WGS) entry which is preliminary data.</text>
</comment>
<keyword evidence="2" id="KW-0378">Hydrolase</keyword>
<accession>A0A8S3UB06</accession>
<reference evidence="2" key="1">
    <citation type="submission" date="2021-03" db="EMBL/GenBank/DDBJ databases">
        <authorList>
            <person name="Bekaert M."/>
        </authorList>
    </citation>
    <scope>NUCLEOTIDE SEQUENCE</scope>
</reference>
<evidence type="ECO:0000256" key="1">
    <source>
        <dbReference type="SAM" id="Coils"/>
    </source>
</evidence>
<dbReference type="GO" id="GO:0005737">
    <property type="term" value="C:cytoplasm"/>
    <property type="evidence" value="ECO:0007669"/>
    <property type="project" value="TreeGrafter"/>
</dbReference>
<keyword evidence="3" id="KW-1185">Reference proteome</keyword>
<evidence type="ECO:0000313" key="2">
    <source>
        <dbReference type="EMBL" id="CAG2239877.1"/>
    </source>
</evidence>
<name>A0A8S3UB06_MYTED</name>
<feature type="coiled-coil region" evidence="1">
    <location>
        <begin position="233"/>
        <end position="277"/>
    </location>
</feature>
<dbReference type="Gene3D" id="3.40.50.300">
    <property type="entry name" value="P-loop containing nucleotide triphosphate hydrolases"/>
    <property type="match status" value="1"/>
</dbReference>
<organism evidence="2 3">
    <name type="scientific">Mytilus edulis</name>
    <name type="common">Blue mussel</name>
    <dbReference type="NCBI Taxonomy" id="6550"/>
    <lineage>
        <taxon>Eukaryota</taxon>
        <taxon>Metazoa</taxon>
        <taxon>Spiralia</taxon>
        <taxon>Lophotrochozoa</taxon>
        <taxon>Mollusca</taxon>
        <taxon>Bivalvia</taxon>
        <taxon>Autobranchia</taxon>
        <taxon>Pteriomorphia</taxon>
        <taxon>Mytilida</taxon>
        <taxon>Mytiloidea</taxon>
        <taxon>Mytilidae</taxon>
        <taxon>Mytilinae</taxon>
        <taxon>Mytilus</taxon>
    </lineage>
</organism>
<dbReference type="PANTHER" id="PTHR14074">
    <property type="entry name" value="HELICASE WITH DEATH DOMAIN-RELATED"/>
    <property type="match status" value="1"/>
</dbReference>
<proteinExistence type="predicted"/>
<dbReference type="EC" id="3.6.4.13" evidence="2"/>
<dbReference type="GO" id="GO:0016787">
    <property type="term" value="F:hydrolase activity"/>
    <property type="evidence" value="ECO:0007669"/>
    <property type="project" value="UniProtKB-KW"/>
</dbReference>
<dbReference type="PANTHER" id="PTHR14074:SF16">
    <property type="entry name" value="ANTIVIRAL INNATE IMMUNE RESPONSE RECEPTOR RIG-I"/>
    <property type="match status" value="1"/>
</dbReference>
<dbReference type="SUPFAM" id="SSF52540">
    <property type="entry name" value="P-loop containing nucleoside triphosphate hydrolases"/>
    <property type="match status" value="1"/>
</dbReference>
<sequence length="464" mass="52845">MQKARYEDRDDLKSLIQNVNLIFSTPNLLCNYLKDTASGHLSIAIFTLIIIDECHHAHRKSVYNELMSYYRLAKYGEGIDCLPQIVGLKALPAIHKVKDLTSAKDHLNQIMANLAVSKLSVVKQNKEELLQYTSIPQKVVLSPTPRLHDPLKNLLLEAMAYVESKMNSGIVLEFLTENQHDTCDLKKAISIPLLYAECLEINSLLGSDEVHEILMQVYADKSFTDQYSNIHEIKEIVSKLRDVVAEIQEITRNVDCKADIQVIIENIEGEYQRLKEDSRFFILVKTRAAATALAMRLPGYLRSTYLTGLQTSLDEHDEGGTVVKNEGRDVMVSNLTNIGTDKKNIQQHYLLIKAIEEISKGNNTRDIFIAERQIYEIEEKERMVTKNRKEKVCFSVHCKVCGVVITDGNLMRHVNREWYIVCDKIVLKNVEKGVQYLIRNRKKLMVCGRLVKHMAGSVDISGVP</sequence>
<dbReference type="OrthoDB" id="10473804at2759"/>
<dbReference type="Proteomes" id="UP000683360">
    <property type="component" value="Unassembled WGS sequence"/>
</dbReference>
<dbReference type="EMBL" id="CAJPWZ010002539">
    <property type="protein sequence ID" value="CAG2239877.1"/>
    <property type="molecule type" value="Genomic_DNA"/>
</dbReference>